<evidence type="ECO:0000313" key="1">
    <source>
        <dbReference type="EMBL" id="TWT91213.1"/>
    </source>
</evidence>
<comment type="caution">
    <text evidence="1">The sequence shown here is derived from an EMBL/GenBank/DDBJ whole genome shotgun (WGS) entry which is preliminary data.</text>
</comment>
<protein>
    <submittedName>
        <fullName evidence="1">Uncharacterized protein</fullName>
    </submittedName>
</protein>
<dbReference type="Proteomes" id="UP000316213">
    <property type="component" value="Unassembled WGS sequence"/>
</dbReference>
<organism evidence="1 2">
    <name type="scientific">Neorhodopirellula pilleata</name>
    <dbReference type="NCBI Taxonomy" id="2714738"/>
    <lineage>
        <taxon>Bacteria</taxon>
        <taxon>Pseudomonadati</taxon>
        <taxon>Planctomycetota</taxon>
        <taxon>Planctomycetia</taxon>
        <taxon>Pirellulales</taxon>
        <taxon>Pirellulaceae</taxon>
        <taxon>Neorhodopirellula</taxon>
    </lineage>
</organism>
<reference evidence="1 2" key="1">
    <citation type="submission" date="2019-02" db="EMBL/GenBank/DDBJ databases">
        <title>Deep-cultivation of Planctomycetes and their phenomic and genomic characterization uncovers novel biology.</title>
        <authorList>
            <person name="Wiegand S."/>
            <person name="Jogler M."/>
            <person name="Boedeker C."/>
            <person name="Pinto D."/>
            <person name="Vollmers J."/>
            <person name="Rivas-Marin E."/>
            <person name="Kohn T."/>
            <person name="Peeters S.H."/>
            <person name="Heuer A."/>
            <person name="Rast P."/>
            <person name="Oberbeckmann S."/>
            <person name="Bunk B."/>
            <person name="Jeske O."/>
            <person name="Meyerdierks A."/>
            <person name="Storesund J.E."/>
            <person name="Kallscheuer N."/>
            <person name="Luecker S."/>
            <person name="Lage O.M."/>
            <person name="Pohl T."/>
            <person name="Merkel B.J."/>
            <person name="Hornburger P."/>
            <person name="Mueller R.-W."/>
            <person name="Bruemmer F."/>
            <person name="Labrenz M."/>
            <person name="Spormann A.M."/>
            <person name="Op Den Camp H."/>
            <person name="Overmann J."/>
            <person name="Amann R."/>
            <person name="Jetten M.S.M."/>
            <person name="Mascher T."/>
            <person name="Medema M.H."/>
            <person name="Devos D.P."/>
            <person name="Kaster A.-K."/>
            <person name="Ovreas L."/>
            <person name="Rohde M."/>
            <person name="Galperin M.Y."/>
            <person name="Jogler C."/>
        </authorList>
    </citation>
    <scope>NUCLEOTIDE SEQUENCE [LARGE SCALE GENOMIC DNA]</scope>
    <source>
        <strain evidence="1 2">Pla100</strain>
    </source>
</reference>
<gene>
    <name evidence="1" type="ORF">Pla100_53870</name>
</gene>
<proteinExistence type="predicted"/>
<sequence length="66" mass="7589">MSLAIAFEHLYLSRRRRRQTVDHFLANVADRPEAFAQSSKGVFRKLSVDVRTAEAHLPFIGRYDGI</sequence>
<keyword evidence="2" id="KW-1185">Reference proteome</keyword>
<evidence type="ECO:0000313" key="2">
    <source>
        <dbReference type="Proteomes" id="UP000316213"/>
    </source>
</evidence>
<dbReference type="AlphaFoldDB" id="A0A5C5ZY37"/>
<name>A0A5C5ZY37_9BACT</name>
<accession>A0A5C5ZY37</accession>
<dbReference type="EMBL" id="SJPM01000016">
    <property type="protein sequence ID" value="TWT91213.1"/>
    <property type="molecule type" value="Genomic_DNA"/>
</dbReference>